<dbReference type="GO" id="GO:0008233">
    <property type="term" value="F:peptidase activity"/>
    <property type="evidence" value="ECO:0007669"/>
    <property type="project" value="UniProtKB-KW"/>
</dbReference>
<sequence length="203" mass="20790">MTVAPPPKPQHPLGRFASPVLLVVAMWVVQLADAVLPGSFTGFGLRSWDVAGLGGIVLGPLLHASWAHLIANSVPLLVLGCLVAVEGTRRFWAVTAVVAVVGGLGTWVVNAPGTLTVGASGLVFGYFGYVVMRVFAPGRVAHRILYAVIALIVIAVYGGSMLAGVVGVADGVSWQAHLFGAIGGAAAALAGRRPRADRGALRV</sequence>
<feature type="transmembrane region" description="Helical" evidence="5">
    <location>
        <begin position="144"/>
        <end position="166"/>
    </location>
</feature>
<keyword evidence="7" id="KW-0378">Hydrolase</keyword>
<dbReference type="Proteomes" id="UP000478836">
    <property type="component" value="Unassembled WGS sequence"/>
</dbReference>
<accession>A0ABQ6VA20</accession>
<evidence type="ECO:0000256" key="2">
    <source>
        <dbReference type="ARBA" id="ARBA00022692"/>
    </source>
</evidence>
<dbReference type="InterPro" id="IPR022764">
    <property type="entry name" value="Peptidase_S54_rhomboid_dom"/>
</dbReference>
<name>A0ABQ6VA20_9MICO</name>
<evidence type="ECO:0000256" key="3">
    <source>
        <dbReference type="ARBA" id="ARBA00022989"/>
    </source>
</evidence>
<evidence type="ECO:0000313" key="7">
    <source>
        <dbReference type="EMBL" id="KAB1867235.1"/>
    </source>
</evidence>
<dbReference type="InterPro" id="IPR035952">
    <property type="entry name" value="Rhomboid-like_sf"/>
</dbReference>
<feature type="domain" description="Peptidase S54 rhomboid" evidence="6">
    <location>
        <begin position="58"/>
        <end position="190"/>
    </location>
</feature>
<evidence type="ECO:0000256" key="4">
    <source>
        <dbReference type="ARBA" id="ARBA00023136"/>
    </source>
</evidence>
<dbReference type="GO" id="GO:0006508">
    <property type="term" value="P:proteolysis"/>
    <property type="evidence" value="ECO:0007669"/>
    <property type="project" value="UniProtKB-KW"/>
</dbReference>
<dbReference type="EMBL" id="WAAO01000001">
    <property type="protein sequence ID" value="KAB1867235.1"/>
    <property type="molecule type" value="Genomic_DNA"/>
</dbReference>
<feature type="transmembrane region" description="Helical" evidence="5">
    <location>
        <begin position="115"/>
        <end position="132"/>
    </location>
</feature>
<dbReference type="RefSeq" id="WP_124896221.1">
    <property type="nucleotide sequence ID" value="NZ_CBDRDE010000006.1"/>
</dbReference>
<evidence type="ECO:0000256" key="5">
    <source>
        <dbReference type="SAM" id="Phobius"/>
    </source>
</evidence>
<protein>
    <submittedName>
        <fullName evidence="7">Rhomboid family intramembrane serine protease</fullName>
    </submittedName>
</protein>
<dbReference type="PANTHER" id="PTHR43066">
    <property type="entry name" value="RHOMBOID-RELATED PROTEIN"/>
    <property type="match status" value="1"/>
</dbReference>
<feature type="transmembrane region" description="Helical" evidence="5">
    <location>
        <begin position="172"/>
        <end position="191"/>
    </location>
</feature>
<evidence type="ECO:0000313" key="8">
    <source>
        <dbReference type="Proteomes" id="UP000478836"/>
    </source>
</evidence>
<evidence type="ECO:0000259" key="6">
    <source>
        <dbReference type="Pfam" id="PF01694"/>
    </source>
</evidence>
<dbReference type="Gene3D" id="1.20.1540.10">
    <property type="entry name" value="Rhomboid-like"/>
    <property type="match status" value="1"/>
</dbReference>
<dbReference type="SUPFAM" id="SSF144091">
    <property type="entry name" value="Rhomboid-like"/>
    <property type="match status" value="1"/>
</dbReference>
<gene>
    <name evidence="7" type="ORF">F6A08_05440</name>
</gene>
<keyword evidence="7" id="KW-0645">Protease</keyword>
<organism evidence="7 8">
    <name type="scientific">Microbacterium algeriense</name>
    <dbReference type="NCBI Taxonomy" id="2615184"/>
    <lineage>
        <taxon>Bacteria</taxon>
        <taxon>Bacillati</taxon>
        <taxon>Actinomycetota</taxon>
        <taxon>Actinomycetes</taxon>
        <taxon>Micrococcales</taxon>
        <taxon>Microbacteriaceae</taxon>
        <taxon>Microbacterium</taxon>
    </lineage>
</organism>
<keyword evidence="3 5" id="KW-1133">Transmembrane helix</keyword>
<keyword evidence="8" id="KW-1185">Reference proteome</keyword>
<keyword evidence="4 5" id="KW-0472">Membrane</keyword>
<keyword evidence="2 5" id="KW-0812">Transmembrane</keyword>
<comment type="subcellular location">
    <subcellularLocation>
        <location evidence="1">Membrane</location>
        <topology evidence="1">Multi-pass membrane protein</topology>
    </subcellularLocation>
</comment>
<feature type="transmembrane region" description="Helical" evidence="5">
    <location>
        <begin position="20"/>
        <end position="45"/>
    </location>
</feature>
<evidence type="ECO:0000256" key="1">
    <source>
        <dbReference type="ARBA" id="ARBA00004141"/>
    </source>
</evidence>
<reference evidence="8" key="1">
    <citation type="submission" date="2019-09" db="EMBL/GenBank/DDBJ databases">
        <title>Whole genome sequencing of Microbacterium maritypicum.</title>
        <authorList>
            <person name="Lenchi N."/>
        </authorList>
    </citation>
    <scope>NUCLEOTIDE SEQUENCE [LARGE SCALE GENOMIC DNA]</scope>
    <source>
        <strain evidence="8">G1</strain>
    </source>
</reference>
<dbReference type="GeneID" id="77475882"/>
<feature type="transmembrane region" description="Helical" evidence="5">
    <location>
        <begin position="91"/>
        <end position="109"/>
    </location>
</feature>
<feature type="transmembrane region" description="Helical" evidence="5">
    <location>
        <begin position="65"/>
        <end position="84"/>
    </location>
</feature>
<dbReference type="Pfam" id="PF01694">
    <property type="entry name" value="Rhomboid"/>
    <property type="match status" value="1"/>
</dbReference>
<comment type="caution">
    <text evidence="7">The sequence shown here is derived from an EMBL/GenBank/DDBJ whole genome shotgun (WGS) entry which is preliminary data.</text>
</comment>
<proteinExistence type="predicted"/>